<accession>A0A239A0S8</accession>
<feature type="transmembrane region" description="Helical" evidence="7">
    <location>
        <begin position="195"/>
        <end position="215"/>
    </location>
</feature>
<comment type="subcellular location">
    <subcellularLocation>
        <location evidence="1 7">Cell membrane</location>
        <topology evidence="1 7">Multi-pass membrane protein</topology>
    </subcellularLocation>
</comment>
<dbReference type="PROSITE" id="PS50928">
    <property type="entry name" value="ABC_TM1"/>
    <property type="match status" value="1"/>
</dbReference>
<gene>
    <name evidence="9" type="ORF">SAMN06265355_108115</name>
</gene>
<dbReference type="CDD" id="cd06261">
    <property type="entry name" value="TM_PBP2"/>
    <property type="match status" value="1"/>
</dbReference>
<feature type="transmembrane region" description="Helical" evidence="7">
    <location>
        <begin position="32"/>
        <end position="53"/>
    </location>
</feature>
<dbReference type="InterPro" id="IPR035906">
    <property type="entry name" value="MetI-like_sf"/>
</dbReference>
<keyword evidence="6 7" id="KW-0472">Membrane</keyword>
<evidence type="ECO:0000256" key="3">
    <source>
        <dbReference type="ARBA" id="ARBA00022475"/>
    </source>
</evidence>
<dbReference type="InterPro" id="IPR000515">
    <property type="entry name" value="MetI-like"/>
</dbReference>
<reference evidence="10" key="1">
    <citation type="submission" date="2017-06" db="EMBL/GenBank/DDBJ databases">
        <authorList>
            <person name="Varghese N."/>
            <person name="Submissions S."/>
        </authorList>
    </citation>
    <scope>NUCLEOTIDE SEQUENCE [LARGE SCALE GENOMIC DNA]</scope>
    <source>
        <strain evidence="10">DSM 44485</strain>
    </source>
</reference>
<dbReference type="InterPro" id="IPR045621">
    <property type="entry name" value="BPD_transp_1_N"/>
</dbReference>
<feature type="transmembrane region" description="Helical" evidence="7">
    <location>
        <begin position="246"/>
        <end position="270"/>
    </location>
</feature>
<dbReference type="OrthoDB" id="9778910at2"/>
<name>A0A239A0S8_9ACTN</name>
<dbReference type="Pfam" id="PF19300">
    <property type="entry name" value="BPD_transp_1_N"/>
    <property type="match status" value="1"/>
</dbReference>
<evidence type="ECO:0000259" key="8">
    <source>
        <dbReference type="PROSITE" id="PS50928"/>
    </source>
</evidence>
<evidence type="ECO:0000313" key="9">
    <source>
        <dbReference type="EMBL" id="SNR89140.1"/>
    </source>
</evidence>
<dbReference type="PANTHER" id="PTHR43163">
    <property type="entry name" value="DIPEPTIDE TRANSPORT SYSTEM PERMEASE PROTEIN DPPB-RELATED"/>
    <property type="match status" value="1"/>
</dbReference>
<evidence type="ECO:0000313" key="10">
    <source>
        <dbReference type="Proteomes" id="UP000198420"/>
    </source>
</evidence>
<keyword evidence="5 7" id="KW-1133">Transmembrane helix</keyword>
<feature type="transmembrane region" description="Helical" evidence="7">
    <location>
        <begin position="158"/>
        <end position="183"/>
    </location>
</feature>
<dbReference type="AlphaFoldDB" id="A0A239A0S8"/>
<dbReference type="PANTHER" id="PTHR43163:SF6">
    <property type="entry name" value="DIPEPTIDE TRANSPORT SYSTEM PERMEASE PROTEIN DPPB-RELATED"/>
    <property type="match status" value="1"/>
</dbReference>
<comment type="similarity">
    <text evidence="7">Belongs to the binding-protein-dependent transport system permease family.</text>
</comment>
<dbReference type="GO" id="GO:0071916">
    <property type="term" value="F:dipeptide transmembrane transporter activity"/>
    <property type="evidence" value="ECO:0007669"/>
    <property type="project" value="TreeGrafter"/>
</dbReference>
<dbReference type="SUPFAM" id="SSF161098">
    <property type="entry name" value="MetI-like"/>
    <property type="match status" value="1"/>
</dbReference>
<feature type="transmembrane region" description="Helical" evidence="7">
    <location>
        <begin position="122"/>
        <end position="146"/>
    </location>
</feature>
<feature type="domain" description="ABC transmembrane type-1" evidence="8">
    <location>
        <begin position="118"/>
        <end position="323"/>
    </location>
</feature>
<sequence length="336" mass="35135">MAATAAGASAPSRGLARRVAGSPWAGYLARRLGGVAAVLAFLVVVTFMIVRLVPGDPARQIVGLTAGEQEVRQVRERLGLTEPLWRQFGSYLGGLAHGDFGTSFTTGQPVSSMLSQRLPLTVALATSALVVVLIVALPLGTAVGVAQQRGRARAATSSFGVGASVLGAMPEYIAGTLLVFVFALNLRWLPVQGGAGFTSMILPALSIAIAPAAVLTRLVRNETAAVLSQDYITMAMSKRLSNTRLFLRHVVPNVVTSTLTLGGLILVALLGGTVVAENVFNMPGIGSEIVRAIVKRDYPEVQGIILVLGLVAVLINLIVDVTLGLLDPRVLTRTRS</sequence>
<dbReference type="Gene3D" id="1.10.3720.10">
    <property type="entry name" value="MetI-like"/>
    <property type="match status" value="1"/>
</dbReference>
<protein>
    <submittedName>
        <fullName evidence="9">Peptide/nickel transport system permease protein</fullName>
    </submittedName>
</protein>
<feature type="transmembrane region" description="Helical" evidence="7">
    <location>
        <begin position="304"/>
        <end position="326"/>
    </location>
</feature>
<keyword evidence="4 7" id="KW-0812">Transmembrane</keyword>
<evidence type="ECO:0000256" key="7">
    <source>
        <dbReference type="RuleBase" id="RU363032"/>
    </source>
</evidence>
<keyword evidence="2 7" id="KW-0813">Transport</keyword>
<dbReference type="RefSeq" id="WP_089313573.1">
    <property type="nucleotide sequence ID" value="NZ_FZNP01000008.1"/>
</dbReference>
<proteinExistence type="inferred from homology"/>
<evidence type="ECO:0000256" key="4">
    <source>
        <dbReference type="ARBA" id="ARBA00022692"/>
    </source>
</evidence>
<keyword evidence="10" id="KW-1185">Reference proteome</keyword>
<dbReference type="Pfam" id="PF00528">
    <property type="entry name" value="BPD_transp_1"/>
    <property type="match status" value="1"/>
</dbReference>
<dbReference type="Proteomes" id="UP000198420">
    <property type="component" value="Unassembled WGS sequence"/>
</dbReference>
<dbReference type="GO" id="GO:0005886">
    <property type="term" value="C:plasma membrane"/>
    <property type="evidence" value="ECO:0007669"/>
    <property type="project" value="UniProtKB-SubCell"/>
</dbReference>
<evidence type="ECO:0000256" key="2">
    <source>
        <dbReference type="ARBA" id="ARBA00022448"/>
    </source>
</evidence>
<evidence type="ECO:0000256" key="6">
    <source>
        <dbReference type="ARBA" id="ARBA00023136"/>
    </source>
</evidence>
<organism evidence="9 10">
    <name type="scientific">Actinomadura mexicana</name>
    <dbReference type="NCBI Taxonomy" id="134959"/>
    <lineage>
        <taxon>Bacteria</taxon>
        <taxon>Bacillati</taxon>
        <taxon>Actinomycetota</taxon>
        <taxon>Actinomycetes</taxon>
        <taxon>Streptosporangiales</taxon>
        <taxon>Thermomonosporaceae</taxon>
        <taxon>Actinomadura</taxon>
    </lineage>
</organism>
<evidence type="ECO:0000256" key="1">
    <source>
        <dbReference type="ARBA" id="ARBA00004651"/>
    </source>
</evidence>
<evidence type="ECO:0000256" key="5">
    <source>
        <dbReference type="ARBA" id="ARBA00022989"/>
    </source>
</evidence>
<dbReference type="EMBL" id="FZNP01000008">
    <property type="protein sequence ID" value="SNR89140.1"/>
    <property type="molecule type" value="Genomic_DNA"/>
</dbReference>
<keyword evidence="3" id="KW-1003">Cell membrane</keyword>